<reference evidence="4" key="1">
    <citation type="submission" date="2018-05" db="EMBL/GenBank/DDBJ databases">
        <title>Zavarzinia sp. HR-AS.</title>
        <authorList>
            <person name="Lee Y."/>
            <person name="Jeon C.O."/>
        </authorList>
    </citation>
    <scope>NUCLEOTIDE SEQUENCE [LARGE SCALE GENOMIC DNA]</scope>
    <source>
        <strain evidence="4">DSM 1231</strain>
    </source>
</reference>
<dbReference type="Proteomes" id="UP000246077">
    <property type="component" value="Unassembled WGS sequence"/>
</dbReference>
<evidence type="ECO:0000259" key="2">
    <source>
        <dbReference type="Pfam" id="PF09335"/>
    </source>
</evidence>
<keyword evidence="1" id="KW-1133">Transmembrane helix</keyword>
<accession>A0A317EFY5</accession>
<evidence type="ECO:0000313" key="3">
    <source>
        <dbReference type="EMBL" id="PWR24105.1"/>
    </source>
</evidence>
<dbReference type="OrthoDB" id="9814483at2"/>
<dbReference type="InterPro" id="IPR051311">
    <property type="entry name" value="DedA_domain"/>
</dbReference>
<gene>
    <name evidence="3" type="ORF">DKG75_04255</name>
</gene>
<feature type="transmembrane region" description="Helical" evidence="1">
    <location>
        <begin position="120"/>
        <end position="143"/>
    </location>
</feature>
<dbReference type="PANTHER" id="PTHR42709">
    <property type="entry name" value="ALKALINE PHOSPHATASE LIKE PROTEIN"/>
    <property type="match status" value="1"/>
</dbReference>
<organism evidence="3 4">
    <name type="scientific">Zavarzinia compransoris</name>
    <dbReference type="NCBI Taxonomy" id="1264899"/>
    <lineage>
        <taxon>Bacteria</taxon>
        <taxon>Pseudomonadati</taxon>
        <taxon>Pseudomonadota</taxon>
        <taxon>Alphaproteobacteria</taxon>
        <taxon>Rhodospirillales</taxon>
        <taxon>Zavarziniaceae</taxon>
        <taxon>Zavarzinia</taxon>
    </lineage>
</organism>
<feature type="domain" description="VTT" evidence="2">
    <location>
        <begin position="27"/>
        <end position="138"/>
    </location>
</feature>
<feature type="transmembrane region" description="Helical" evidence="1">
    <location>
        <begin position="90"/>
        <end position="114"/>
    </location>
</feature>
<keyword evidence="1" id="KW-0472">Membrane</keyword>
<name>A0A317EFY5_9PROT</name>
<dbReference type="AlphaFoldDB" id="A0A317EFY5"/>
<keyword evidence="4" id="KW-1185">Reference proteome</keyword>
<keyword evidence="1" id="KW-0812">Transmembrane</keyword>
<evidence type="ECO:0000256" key="1">
    <source>
        <dbReference type="SAM" id="Phobius"/>
    </source>
</evidence>
<dbReference type="InterPro" id="IPR032816">
    <property type="entry name" value="VTT_dom"/>
</dbReference>
<sequence length="144" mass="15229">MIVAGLYAGLFLVAFGAATILPLQSEAAVVGMVLADHDAGLVVLVAGAGNTLGAATNWLLGRGVERFRHRRWFPVGPGALRRAEGWYRRYGRWSLLLSWLPLGGDALTIVAGVLREPLAVFLLLVAIGKIGRYVVVVGLALGLA</sequence>
<feature type="transmembrane region" description="Helical" evidence="1">
    <location>
        <begin position="40"/>
        <end position="60"/>
    </location>
</feature>
<dbReference type="PANTHER" id="PTHR42709:SF4">
    <property type="entry name" value="INNER MEMBRANE PROTEIN YQAA"/>
    <property type="match status" value="1"/>
</dbReference>
<dbReference type="EMBL" id="QGLF01000001">
    <property type="protein sequence ID" value="PWR24105.1"/>
    <property type="molecule type" value="Genomic_DNA"/>
</dbReference>
<protein>
    <recommendedName>
        <fullName evidence="2">VTT domain-containing protein</fullName>
    </recommendedName>
</protein>
<proteinExistence type="predicted"/>
<evidence type="ECO:0000313" key="4">
    <source>
        <dbReference type="Proteomes" id="UP000246077"/>
    </source>
</evidence>
<comment type="caution">
    <text evidence="3">The sequence shown here is derived from an EMBL/GenBank/DDBJ whole genome shotgun (WGS) entry which is preliminary data.</text>
</comment>
<dbReference type="Pfam" id="PF09335">
    <property type="entry name" value="VTT_dom"/>
    <property type="match status" value="1"/>
</dbReference>